<protein>
    <recommendedName>
        <fullName evidence="1">DUF58 domain-containing protein</fullName>
    </recommendedName>
</protein>
<keyword evidence="3" id="KW-1185">Reference proteome</keyword>
<dbReference type="PANTHER" id="PTHR34351">
    <property type="entry name" value="SLR1927 PROTEIN-RELATED"/>
    <property type="match status" value="1"/>
</dbReference>
<gene>
    <name evidence="2" type="ORF">GCM10008905_26160</name>
</gene>
<dbReference type="EMBL" id="BAAACF010000003">
    <property type="protein sequence ID" value="GAA0727953.1"/>
    <property type="molecule type" value="Genomic_DNA"/>
</dbReference>
<dbReference type="InterPro" id="IPR002881">
    <property type="entry name" value="DUF58"/>
</dbReference>
<comment type="caution">
    <text evidence="2">The sequence shown here is derived from an EMBL/GenBank/DDBJ whole genome shotgun (WGS) entry which is preliminary data.</text>
</comment>
<organism evidence="2 3">
    <name type="scientific">Clostridium malenominatum</name>
    <dbReference type="NCBI Taxonomy" id="1539"/>
    <lineage>
        <taxon>Bacteria</taxon>
        <taxon>Bacillati</taxon>
        <taxon>Bacillota</taxon>
        <taxon>Clostridia</taxon>
        <taxon>Eubacteriales</taxon>
        <taxon>Clostridiaceae</taxon>
        <taxon>Clostridium</taxon>
    </lineage>
</organism>
<dbReference type="Proteomes" id="UP001500339">
    <property type="component" value="Unassembled WGS sequence"/>
</dbReference>
<dbReference type="RefSeq" id="WP_343770345.1">
    <property type="nucleotide sequence ID" value="NZ_BAAACF010000003.1"/>
</dbReference>
<sequence>MIKVNKKTVIFIVLSFAFAYFEGGYLPYVVFYSFFVPFVLSFIILAMQCRNINVDIKFDKDIISRKEEVKLTQIIKNYNILPISCVELKNKILYSLEPLYNGEFFNMKIDENKRINRVIKFSYRGIYDFGDITLTFKDYLYIVTLSKKMKKNFKVRVYPRVQDICQLSFPAEEFVKNILNSKGLMQEDYSVGDIRKYIIGDSLKKIHWKLSAKYGELYVKKFDALQGEEYNIFLNMNKEDYFTEGGKEKEEELIEGCISIINYVLTNNIKSGIHIHNKENMSMYINTKEDFSSLMEYFLLHESEGDEKFSSFLIDNFKKVRGNSTVIVFTPKVNEEIRETLLSISKSGYKVKVFCQSNSKDTIENTHYLKTNSIEVINSILRKDVYE</sequence>
<accession>A0ABP3UCP3</accession>
<evidence type="ECO:0000313" key="2">
    <source>
        <dbReference type="EMBL" id="GAA0727953.1"/>
    </source>
</evidence>
<reference evidence="3" key="1">
    <citation type="journal article" date="2019" name="Int. J. Syst. Evol. Microbiol.">
        <title>The Global Catalogue of Microorganisms (GCM) 10K type strain sequencing project: providing services to taxonomists for standard genome sequencing and annotation.</title>
        <authorList>
            <consortium name="The Broad Institute Genomics Platform"/>
            <consortium name="The Broad Institute Genome Sequencing Center for Infectious Disease"/>
            <person name="Wu L."/>
            <person name="Ma J."/>
        </authorList>
    </citation>
    <scope>NUCLEOTIDE SEQUENCE [LARGE SCALE GENOMIC DNA]</scope>
    <source>
        <strain evidence="3">JCM 1405</strain>
    </source>
</reference>
<proteinExistence type="predicted"/>
<dbReference type="Pfam" id="PF01882">
    <property type="entry name" value="DUF58"/>
    <property type="match status" value="1"/>
</dbReference>
<feature type="domain" description="DUF58" evidence="1">
    <location>
        <begin position="193"/>
        <end position="282"/>
    </location>
</feature>
<name>A0ABP3UCP3_9CLOT</name>
<evidence type="ECO:0000313" key="3">
    <source>
        <dbReference type="Proteomes" id="UP001500339"/>
    </source>
</evidence>
<evidence type="ECO:0000259" key="1">
    <source>
        <dbReference type="Pfam" id="PF01882"/>
    </source>
</evidence>